<keyword evidence="3" id="KW-1185">Reference proteome</keyword>
<gene>
    <name evidence="2" type="ORF">LPLAT_LOCUS1257</name>
</gene>
<feature type="region of interest" description="Disordered" evidence="1">
    <location>
        <begin position="34"/>
        <end position="62"/>
    </location>
</feature>
<evidence type="ECO:0008006" key="4">
    <source>
        <dbReference type="Google" id="ProtNLM"/>
    </source>
</evidence>
<proteinExistence type="predicted"/>
<accession>A0AAV2N460</accession>
<sequence>MSGGDSAGVRPSSRLPKVCLLIVEGMLLANNTSHEHIDGGTGDGGTVSPCPSPEGRTVPSHASHRARLFSNLTTYNVEARPFDFPLPTGRSVSSIDERS</sequence>
<reference evidence="2" key="1">
    <citation type="submission" date="2024-04" db="EMBL/GenBank/DDBJ databases">
        <authorList>
            <consortium name="Molecular Ecology Group"/>
        </authorList>
    </citation>
    <scope>NUCLEOTIDE SEQUENCE</scope>
</reference>
<organism evidence="2 3">
    <name type="scientific">Lasius platythorax</name>
    <dbReference type="NCBI Taxonomy" id="488582"/>
    <lineage>
        <taxon>Eukaryota</taxon>
        <taxon>Metazoa</taxon>
        <taxon>Ecdysozoa</taxon>
        <taxon>Arthropoda</taxon>
        <taxon>Hexapoda</taxon>
        <taxon>Insecta</taxon>
        <taxon>Pterygota</taxon>
        <taxon>Neoptera</taxon>
        <taxon>Endopterygota</taxon>
        <taxon>Hymenoptera</taxon>
        <taxon>Apocrita</taxon>
        <taxon>Aculeata</taxon>
        <taxon>Formicoidea</taxon>
        <taxon>Formicidae</taxon>
        <taxon>Formicinae</taxon>
        <taxon>Lasius</taxon>
        <taxon>Lasius</taxon>
    </lineage>
</organism>
<dbReference type="Proteomes" id="UP001497644">
    <property type="component" value="Chromosome 10"/>
</dbReference>
<dbReference type="AlphaFoldDB" id="A0AAV2N460"/>
<name>A0AAV2N460_9HYME</name>
<protein>
    <recommendedName>
        <fullName evidence="4">Secreted protein</fullName>
    </recommendedName>
</protein>
<evidence type="ECO:0000313" key="3">
    <source>
        <dbReference type="Proteomes" id="UP001497644"/>
    </source>
</evidence>
<dbReference type="EMBL" id="OZ034833">
    <property type="protein sequence ID" value="CAL1674694.1"/>
    <property type="molecule type" value="Genomic_DNA"/>
</dbReference>
<evidence type="ECO:0000313" key="2">
    <source>
        <dbReference type="EMBL" id="CAL1674694.1"/>
    </source>
</evidence>
<evidence type="ECO:0000256" key="1">
    <source>
        <dbReference type="SAM" id="MobiDB-lite"/>
    </source>
</evidence>